<evidence type="ECO:0000313" key="3">
    <source>
        <dbReference type="Proteomes" id="UP000276133"/>
    </source>
</evidence>
<accession>A0A3M7S3N9</accession>
<evidence type="ECO:0000259" key="1">
    <source>
        <dbReference type="PROSITE" id="PS01186"/>
    </source>
</evidence>
<name>A0A3M7S3N9_BRAPC</name>
<sequence length="178" mass="20604">MLLNAVNLTKLESFVIKQRNQKEILGFLKSIQASDPKALVIVLAIFVYLVNKSFHSNMITINILFMLHLIVINKFVTSQQSELSECNPNLYTQSSCIDMNKTYRCKCNPGFIWNGKSCVSTALDSYFEFQEKSTSSYIFYEKTFPKLKAFTLSTWLQIYDHLNLNDNKTLFTYSIETE</sequence>
<dbReference type="SUPFAM" id="SSF57196">
    <property type="entry name" value="EGF/Laminin"/>
    <property type="match status" value="1"/>
</dbReference>
<dbReference type="PROSITE" id="PS01186">
    <property type="entry name" value="EGF_2"/>
    <property type="match status" value="1"/>
</dbReference>
<protein>
    <submittedName>
        <fullName evidence="2">Cadherin EGF LAG seven-pass G-type receptor 1-like isoform X1</fullName>
    </submittedName>
</protein>
<keyword evidence="3" id="KW-1185">Reference proteome</keyword>
<dbReference type="InterPro" id="IPR000742">
    <property type="entry name" value="EGF"/>
</dbReference>
<dbReference type="CDD" id="cd00054">
    <property type="entry name" value="EGF_CA"/>
    <property type="match status" value="1"/>
</dbReference>
<evidence type="ECO:0000313" key="2">
    <source>
        <dbReference type="EMBL" id="RNA30392.1"/>
    </source>
</evidence>
<keyword evidence="2" id="KW-0675">Receptor</keyword>
<dbReference type="OrthoDB" id="547680at2759"/>
<organism evidence="2 3">
    <name type="scientific">Brachionus plicatilis</name>
    <name type="common">Marine rotifer</name>
    <name type="synonym">Brachionus muelleri</name>
    <dbReference type="NCBI Taxonomy" id="10195"/>
    <lineage>
        <taxon>Eukaryota</taxon>
        <taxon>Metazoa</taxon>
        <taxon>Spiralia</taxon>
        <taxon>Gnathifera</taxon>
        <taxon>Rotifera</taxon>
        <taxon>Eurotatoria</taxon>
        <taxon>Monogononta</taxon>
        <taxon>Pseudotrocha</taxon>
        <taxon>Ploima</taxon>
        <taxon>Brachionidae</taxon>
        <taxon>Brachionus</taxon>
    </lineage>
</organism>
<dbReference type="Proteomes" id="UP000276133">
    <property type="component" value="Unassembled WGS sequence"/>
</dbReference>
<feature type="domain" description="EGF-like" evidence="1">
    <location>
        <begin position="105"/>
        <end position="118"/>
    </location>
</feature>
<comment type="caution">
    <text evidence="2">The sequence shown here is derived from an EMBL/GenBank/DDBJ whole genome shotgun (WGS) entry which is preliminary data.</text>
</comment>
<reference evidence="2 3" key="1">
    <citation type="journal article" date="2018" name="Sci. Rep.">
        <title>Genomic signatures of local adaptation to the degree of environmental predictability in rotifers.</title>
        <authorList>
            <person name="Franch-Gras L."/>
            <person name="Hahn C."/>
            <person name="Garcia-Roger E.M."/>
            <person name="Carmona M.J."/>
            <person name="Serra M."/>
            <person name="Gomez A."/>
        </authorList>
    </citation>
    <scope>NUCLEOTIDE SEQUENCE [LARGE SCALE GENOMIC DNA]</scope>
    <source>
        <strain evidence="2">HYR1</strain>
    </source>
</reference>
<proteinExistence type="predicted"/>
<dbReference type="Gene3D" id="2.10.25.10">
    <property type="entry name" value="Laminin"/>
    <property type="match status" value="1"/>
</dbReference>
<gene>
    <name evidence="2" type="ORF">BpHYR1_041101</name>
</gene>
<dbReference type="EMBL" id="REGN01002089">
    <property type="protein sequence ID" value="RNA30392.1"/>
    <property type="molecule type" value="Genomic_DNA"/>
</dbReference>
<dbReference type="STRING" id="10195.A0A3M7S3N9"/>
<dbReference type="AlphaFoldDB" id="A0A3M7S3N9"/>